<reference evidence="1" key="1">
    <citation type="journal article" date="2021" name="Proc. Natl. Acad. Sci. U.S.A.">
        <title>A Catalog of Tens of Thousands of Viruses from Human Metagenomes Reveals Hidden Associations with Chronic Diseases.</title>
        <authorList>
            <person name="Tisza M.J."/>
            <person name="Buck C.B."/>
        </authorList>
    </citation>
    <scope>NUCLEOTIDE SEQUENCE</scope>
    <source>
        <strain evidence="1">Ctiu99</strain>
    </source>
</reference>
<sequence>MVTLDDKLVQLVSKWWTSSKVVTLGAGIHSDGRLFVATPYAGVFIYSHPFDPEKLLKGRKGVMTPTLIQRLVPKDSWPPEHILQPTGALRTCKYGTVCEYQDTKGAMVYLDEKQRKQLLPLRAMNVDLYVHEPGGGCGPVYFVDTSTAELYALCMSVNYKGVMANG</sequence>
<proteinExistence type="predicted"/>
<name>A0A8S5NU81_9CAUD</name>
<evidence type="ECO:0000313" key="1">
    <source>
        <dbReference type="EMBL" id="DAD98265.1"/>
    </source>
</evidence>
<dbReference type="EMBL" id="BK015257">
    <property type="protein sequence ID" value="DAD98265.1"/>
    <property type="molecule type" value="Genomic_DNA"/>
</dbReference>
<organism evidence="1">
    <name type="scientific">Myoviridae sp. ctiu99</name>
    <dbReference type="NCBI Taxonomy" id="2825158"/>
    <lineage>
        <taxon>Viruses</taxon>
        <taxon>Duplodnaviria</taxon>
        <taxon>Heunggongvirae</taxon>
        <taxon>Uroviricota</taxon>
        <taxon>Caudoviricetes</taxon>
    </lineage>
</organism>
<protein>
    <submittedName>
        <fullName evidence="1">Uncharacterized protein</fullName>
    </submittedName>
</protein>
<accession>A0A8S5NU81</accession>